<gene>
    <name evidence="2" type="ORF">GCM10011355_27470</name>
</gene>
<accession>A0A8J3A3D9</accession>
<feature type="region of interest" description="Disordered" evidence="1">
    <location>
        <begin position="1"/>
        <end position="21"/>
    </location>
</feature>
<evidence type="ECO:0000313" key="3">
    <source>
        <dbReference type="Proteomes" id="UP000621856"/>
    </source>
</evidence>
<name>A0A8J3A3D9_9PROT</name>
<dbReference type="EMBL" id="BMGZ01000003">
    <property type="protein sequence ID" value="GGI00063.1"/>
    <property type="molecule type" value="Genomic_DNA"/>
</dbReference>
<evidence type="ECO:0000256" key="1">
    <source>
        <dbReference type="SAM" id="MobiDB-lite"/>
    </source>
</evidence>
<dbReference type="Proteomes" id="UP000621856">
    <property type="component" value="Unassembled WGS sequence"/>
</dbReference>
<evidence type="ECO:0000313" key="2">
    <source>
        <dbReference type="EMBL" id="GGI00063.1"/>
    </source>
</evidence>
<comment type="caution">
    <text evidence="2">The sequence shown here is derived from an EMBL/GenBank/DDBJ whole genome shotgun (WGS) entry which is preliminary data.</text>
</comment>
<organism evidence="2 3">
    <name type="scientific">Aquisalinus luteolus</name>
    <dbReference type="NCBI Taxonomy" id="1566827"/>
    <lineage>
        <taxon>Bacteria</taxon>
        <taxon>Pseudomonadati</taxon>
        <taxon>Pseudomonadota</taxon>
        <taxon>Alphaproteobacteria</taxon>
        <taxon>Parvularculales</taxon>
        <taxon>Parvularculaceae</taxon>
        <taxon>Aquisalinus</taxon>
    </lineage>
</organism>
<sequence length="56" mass="6177">MTGKQEAPVSRDDIKPMPTPQRGLTMLEAFIGLGMAYRDAGAQMLAGQAARYRHDR</sequence>
<protein>
    <submittedName>
        <fullName evidence="2">Uncharacterized protein</fullName>
    </submittedName>
</protein>
<proteinExistence type="predicted"/>
<dbReference type="AlphaFoldDB" id="A0A8J3A3D9"/>
<reference evidence="2" key="2">
    <citation type="submission" date="2020-09" db="EMBL/GenBank/DDBJ databases">
        <authorList>
            <person name="Sun Q."/>
            <person name="Zhou Y."/>
        </authorList>
    </citation>
    <scope>NUCLEOTIDE SEQUENCE</scope>
    <source>
        <strain evidence="2">CGMCC 1.14984</strain>
    </source>
</reference>
<reference evidence="2" key="1">
    <citation type="journal article" date="2014" name="Int. J. Syst. Evol. Microbiol.">
        <title>Complete genome sequence of Corynebacterium casei LMG S-19264T (=DSM 44701T), isolated from a smear-ripened cheese.</title>
        <authorList>
            <consortium name="US DOE Joint Genome Institute (JGI-PGF)"/>
            <person name="Walter F."/>
            <person name="Albersmeier A."/>
            <person name="Kalinowski J."/>
            <person name="Ruckert C."/>
        </authorList>
    </citation>
    <scope>NUCLEOTIDE SEQUENCE</scope>
    <source>
        <strain evidence="2">CGMCC 1.14984</strain>
    </source>
</reference>